<keyword evidence="4" id="KW-1185">Reference proteome</keyword>
<name>B0WP99_CULQU</name>
<evidence type="ECO:0000313" key="2">
    <source>
        <dbReference type="EMBL" id="EDS32149.1"/>
    </source>
</evidence>
<dbReference type="AlphaFoldDB" id="B0WP99"/>
<accession>B0WP99</accession>
<reference evidence="2" key="1">
    <citation type="submission" date="2007-03" db="EMBL/GenBank/DDBJ databases">
        <title>Annotation of Culex pipiens quinquefasciatus.</title>
        <authorList>
            <consortium name="The Broad Institute Genome Sequencing Platform"/>
            <person name="Atkinson P.W."/>
            <person name="Hemingway J."/>
            <person name="Christensen B.M."/>
            <person name="Higgs S."/>
            <person name="Kodira C."/>
            <person name="Hannick L."/>
            <person name="Megy K."/>
            <person name="O'Leary S."/>
            <person name="Pearson M."/>
            <person name="Haas B.J."/>
            <person name="Mauceli E."/>
            <person name="Wortman J.R."/>
            <person name="Lee N.H."/>
            <person name="Guigo R."/>
            <person name="Stanke M."/>
            <person name="Alvarado L."/>
            <person name="Amedeo P."/>
            <person name="Antoine C.H."/>
            <person name="Arensburger P."/>
            <person name="Bidwell S.L."/>
            <person name="Crawford M."/>
            <person name="Camaro F."/>
            <person name="Devon K."/>
            <person name="Engels R."/>
            <person name="Hammond M."/>
            <person name="Howarth C."/>
            <person name="Koehrsen M."/>
            <person name="Lawson D."/>
            <person name="Montgomery P."/>
            <person name="Nene V."/>
            <person name="Nusbaum C."/>
            <person name="Puiu D."/>
            <person name="Romero-Severson J."/>
            <person name="Severson D.W."/>
            <person name="Shumway M."/>
            <person name="Sisk P."/>
            <person name="Stolte C."/>
            <person name="Zeng Q."/>
            <person name="Eisenstadt E."/>
            <person name="Fraser-Liggett C."/>
            <person name="Strausberg R."/>
            <person name="Galagan J."/>
            <person name="Birren B."/>
            <person name="Collins F.H."/>
        </authorList>
    </citation>
    <scope>NUCLEOTIDE SEQUENCE [LARGE SCALE GENOMIC DNA]</scope>
    <source>
        <strain evidence="2">JHB</strain>
    </source>
</reference>
<dbReference type="HOGENOM" id="CLU_486857_0_0_1"/>
<gene>
    <name evidence="3" type="primary">6041243</name>
    <name evidence="2" type="ORF">CpipJ_CPIJ008952</name>
</gene>
<dbReference type="KEGG" id="cqu:CpipJ_CPIJ008952"/>
<dbReference type="VEuPathDB" id="VectorBase:CPIJ008952"/>
<feature type="region of interest" description="Disordered" evidence="1">
    <location>
        <begin position="1"/>
        <end position="48"/>
    </location>
</feature>
<reference evidence="3" key="2">
    <citation type="submission" date="2020-05" db="UniProtKB">
        <authorList>
            <consortium name="EnsemblMetazoa"/>
        </authorList>
    </citation>
    <scope>IDENTIFICATION</scope>
    <source>
        <strain evidence="3">JHB</strain>
    </source>
</reference>
<dbReference type="EnsemblMetazoa" id="CPIJ008952-RA">
    <property type="protein sequence ID" value="CPIJ008952-PA"/>
    <property type="gene ID" value="CPIJ008952"/>
</dbReference>
<evidence type="ECO:0000256" key="1">
    <source>
        <dbReference type="SAM" id="MobiDB-lite"/>
    </source>
</evidence>
<dbReference type="VEuPathDB" id="VectorBase:CQUJHB017407"/>
<evidence type="ECO:0000313" key="4">
    <source>
        <dbReference type="Proteomes" id="UP000002320"/>
    </source>
</evidence>
<organism>
    <name type="scientific">Culex quinquefasciatus</name>
    <name type="common">Southern house mosquito</name>
    <name type="synonym">Culex pungens</name>
    <dbReference type="NCBI Taxonomy" id="7176"/>
    <lineage>
        <taxon>Eukaryota</taxon>
        <taxon>Metazoa</taxon>
        <taxon>Ecdysozoa</taxon>
        <taxon>Arthropoda</taxon>
        <taxon>Hexapoda</taxon>
        <taxon>Insecta</taxon>
        <taxon>Pterygota</taxon>
        <taxon>Neoptera</taxon>
        <taxon>Endopterygota</taxon>
        <taxon>Diptera</taxon>
        <taxon>Nematocera</taxon>
        <taxon>Culicoidea</taxon>
        <taxon>Culicidae</taxon>
        <taxon>Culicinae</taxon>
        <taxon>Culicini</taxon>
        <taxon>Culex</taxon>
        <taxon>Culex</taxon>
    </lineage>
</organism>
<dbReference type="InParanoid" id="B0WP99"/>
<dbReference type="EMBL" id="DS232021">
    <property type="protein sequence ID" value="EDS32149.1"/>
    <property type="molecule type" value="Genomic_DNA"/>
</dbReference>
<dbReference type="OrthoDB" id="7755410at2759"/>
<dbReference type="eggNOG" id="ENOG502S3M5">
    <property type="taxonomic scope" value="Eukaryota"/>
</dbReference>
<protein>
    <submittedName>
        <fullName evidence="2 3">Uncharacterized protein</fullName>
    </submittedName>
</protein>
<feature type="region of interest" description="Disordered" evidence="1">
    <location>
        <begin position="342"/>
        <end position="366"/>
    </location>
</feature>
<proteinExistence type="predicted"/>
<sequence>MAREYLGNVVSTSMPDLAQDEPDNLRKRSRPPILKHPETLKASNGSKMSSEYSEYRSSYLPYKLTDSLGGTRKVSMLNVPKERRNGLEDCTDAMKSNKKRCEKNNLRLVGETMLKPEYREEFVEFPIEKSQSTPQLNNINFSKNFYGMPSEYKECYKSYDNFTKSAPIKKIDNLSISGLLDLTPEYKDRYQNPIMSRFDRPSYLKRKDNLFLDGEFTNRVPEYCSSYGNPNLARKPAKAKPKDTILHLDGVMSYEPVYRCSYIDHPRSRPVIAKPESNIQLGQSDEFQVVGDEELAKFRALPEYRKAKKELLIKPRPPPANKSSVLAQKIINDKNKIGLRQDGHTVSTKVTGPAAEDDPPRAIQQPKKPQSFKYMLENGNENVEKKQPAVDANAPKFQPESNNKPVQLHQKPIFHDSRSLLQRNGTNVVEANTKYVKEAAATGQYNRQTHHRNNIVKQPPPVKPFVTTAKTLYPERALGTSLSRKVSFVRKTPSKPASRCVRLICVRSNLNKTGYQHERRVCVCVGGLHEYCAKPTAKKTTQHFNNEPRIRVIALWWPSC</sequence>
<dbReference type="Proteomes" id="UP000002320">
    <property type="component" value="Unassembled WGS sequence"/>
</dbReference>
<dbReference type="STRING" id="7176.B0WP99"/>
<evidence type="ECO:0000313" key="3">
    <source>
        <dbReference type="EnsemblMetazoa" id="CPIJ008952-PA"/>
    </source>
</evidence>